<dbReference type="InterPro" id="IPR011989">
    <property type="entry name" value="ARM-like"/>
</dbReference>
<protein>
    <recommendedName>
        <fullName evidence="3">Importin N-terminal domain-containing protein</fullName>
    </recommendedName>
</protein>
<accession>A0A1J4KGB1</accession>
<organism evidence="1 2">
    <name type="scientific">Tritrichomonas foetus</name>
    <dbReference type="NCBI Taxonomy" id="1144522"/>
    <lineage>
        <taxon>Eukaryota</taxon>
        <taxon>Metamonada</taxon>
        <taxon>Parabasalia</taxon>
        <taxon>Tritrichomonadida</taxon>
        <taxon>Tritrichomonadidae</taxon>
        <taxon>Tritrichomonas</taxon>
    </lineage>
</organism>
<evidence type="ECO:0008006" key="3">
    <source>
        <dbReference type="Google" id="ProtNLM"/>
    </source>
</evidence>
<dbReference type="GeneID" id="94836300"/>
<dbReference type="AlphaFoldDB" id="A0A1J4KGB1"/>
<name>A0A1J4KGB1_9EUKA</name>
<dbReference type="SUPFAM" id="SSF48371">
    <property type="entry name" value="ARM repeat"/>
    <property type="match status" value="1"/>
</dbReference>
<gene>
    <name evidence="1" type="ORF">TRFO_20809</name>
</gene>
<dbReference type="Proteomes" id="UP000179807">
    <property type="component" value="Unassembled WGS sequence"/>
</dbReference>
<comment type="caution">
    <text evidence="1">The sequence shown here is derived from an EMBL/GenBank/DDBJ whole genome shotgun (WGS) entry which is preliminary data.</text>
</comment>
<dbReference type="EMBL" id="MLAK01000622">
    <property type="protein sequence ID" value="OHT10074.1"/>
    <property type="molecule type" value="Genomic_DNA"/>
</dbReference>
<proteinExistence type="predicted"/>
<dbReference type="VEuPathDB" id="TrichDB:TRFO_20809"/>
<sequence>MDIKILLENYIKIQVAGKIHKFILYQILFKNEIVSNEYDLFLKSKKIEINFIDQYMNAEEIVHYAHNLYNGGVEIQQQAADFYFRLMKSENVFSVGLDVLENYNDLYSNYAAIHVFNNIVNDSWYCWPKELQTSLKMILFRIINDKQNRHPVIIDSASKIIAHIALNEFPDNWSTFICDITQQGNFQIFIYFFEDLDGNRNIPSLRRNQIHDIFVEAFDFIKSAIFKEPITIPQIKLFHILSSWMPIDLVVSDTLISILLGLLKLENMKENVIECLYVLFVQRYDCIDQFENFHQIILSKIYEEALNDKKCAWLLAKIICAHLPFFSKVINYSYPNYNCYSFIFQLLVNPGWCDDLIHDNDNIDSYWRCWRLFLDFASRLRCKKEENHVLLLIPQLFIQMAEIIHTTIDSELIIKDDARLCFATFWRYEHDFIAQQLTNAQPTIQLFYVATCCLGGNDLAFFEELMTSFLNIDMTPELLTHLIPCLARFLKFFPNNSYFLQFFSSSIENIFKITNDNHENQSIKSLQNSAIFALNYISINNQKLFKMNNCELLDNVIGFLVHLDIVFIKDSFIQTLYKIIAQSIADIADPNLFSEFLNKSLELIIKFINFKTNTILTALQEEYEIFVQCFYILYLFASNCPKFSVVLGSQFIEIIHSLLFSIEFNDRDYQLIKACYCLSSAIINGVSKWDLGEPLFNKILEPSFLGNEKHFSFAVEFLTSVHKKFRESDVIFPIVFEKLIKPIMTEINEDSKYIIDYLLYVEFWKYGLDLPIEFLNATIHHLPLASAKQIILILHHFCNSFHLPHVQQYIIQQNSLIYDFLVSILVDSIYNIYFTKIVRAFMSFSSACCELQIPYELLHQMMFSVLINRIPRIKDHNLFLQFLEYVRQNFKSQKMMENGLRNLIISSHCCLPTTSNLFETDENSNGLTFEESLQTESSEFLEKFDFVLGAF</sequence>
<evidence type="ECO:0000313" key="1">
    <source>
        <dbReference type="EMBL" id="OHT10074.1"/>
    </source>
</evidence>
<reference evidence="1" key="1">
    <citation type="submission" date="2016-10" db="EMBL/GenBank/DDBJ databases">
        <authorList>
            <person name="Benchimol M."/>
            <person name="Almeida L.G."/>
            <person name="Vasconcelos A.T."/>
            <person name="Perreira-Neves A."/>
            <person name="Rosa I.A."/>
            <person name="Tasca T."/>
            <person name="Bogo M.R."/>
            <person name="de Souza W."/>
        </authorList>
    </citation>
    <scope>NUCLEOTIDE SEQUENCE [LARGE SCALE GENOMIC DNA]</scope>
    <source>
        <strain evidence="1">K</strain>
    </source>
</reference>
<dbReference type="InterPro" id="IPR016024">
    <property type="entry name" value="ARM-type_fold"/>
</dbReference>
<evidence type="ECO:0000313" key="2">
    <source>
        <dbReference type="Proteomes" id="UP000179807"/>
    </source>
</evidence>
<dbReference type="RefSeq" id="XP_068363210.1">
    <property type="nucleotide sequence ID" value="XM_068501596.1"/>
</dbReference>
<keyword evidence="2" id="KW-1185">Reference proteome</keyword>
<dbReference type="Gene3D" id="1.25.10.10">
    <property type="entry name" value="Leucine-rich Repeat Variant"/>
    <property type="match status" value="1"/>
</dbReference>